<dbReference type="GO" id="GO:0022857">
    <property type="term" value="F:transmembrane transporter activity"/>
    <property type="evidence" value="ECO:0007669"/>
    <property type="project" value="InterPro"/>
</dbReference>
<dbReference type="PANTHER" id="PTHR32347:SF14">
    <property type="entry name" value="EFFLUX SYSTEM COMPONENT YKNX-RELATED"/>
    <property type="match status" value="1"/>
</dbReference>
<dbReference type="Gene3D" id="2.40.30.170">
    <property type="match status" value="1"/>
</dbReference>
<proteinExistence type="inferred from homology"/>
<feature type="region of interest" description="Disordered" evidence="5">
    <location>
        <begin position="131"/>
        <end position="152"/>
    </location>
</feature>
<dbReference type="InterPro" id="IPR058637">
    <property type="entry name" value="YknX-like_C"/>
</dbReference>
<keyword evidence="10" id="KW-1185">Reference proteome</keyword>
<dbReference type="InterPro" id="IPR058636">
    <property type="entry name" value="Beta-barrel_YknX"/>
</dbReference>
<dbReference type="Gene3D" id="2.40.50.100">
    <property type="match status" value="1"/>
</dbReference>
<comment type="subcellular location">
    <subcellularLocation>
        <location evidence="1">Cell envelope</location>
    </subcellularLocation>
</comment>
<feature type="coiled-coil region" evidence="4">
    <location>
        <begin position="100"/>
        <end position="127"/>
    </location>
</feature>
<evidence type="ECO:0000256" key="3">
    <source>
        <dbReference type="ARBA" id="ARBA00023054"/>
    </source>
</evidence>
<dbReference type="GO" id="GO:0016020">
    <property type="term" value="C:membrane"/>
    <property type="evidence" value="ECO:0007669"/>
    <property type="project" value="InterPro"/>
</dbReference>
<accession>A0A1G8H6X0</accession>
<evidence type="ECO:0000256" key="1">
    <source>
        <dbReference type="ARBA" id="ARBA00004196"/>
    </source>
</evidence>
<dbReference type="Pfam" id="PF25989">
    <property type="entry name" value="YknX_C"/>
    <property type="match status" value="1"/>
</dbReference>
<dbReference type="SUPFAM" id="SSF111369">
    <property type="entry name" value="HlyD-like secretion proteins"/>
    <property type="match status" value="1"/>
</dbReference>
<keyword evidence="6" id="KW-0812">Transmembrane</keyword>
<evidence type="ECO:0000256" key="2">
    <source>
        <dbReference type="ARBA" id="ARBA00009477"/>
    </source>
</evidence>
<feature type="coiled-coil region" evidence="4">
    <location>
        <begin position="176"/>
        <end position="203"/>
    </location>
</feature>
<evidence type="ECO:0000259" key="7">
    <source>
        <dbReference type="Pfam" id="PF25989"/>
    </source>
</evidence>
<reference evidence="10" key="1">
    <citation type="submission" date="2016-10" db="EMBL/GenBank/DDBJ databases">
        <authorList>
            <person name="Varghese N."/>
            <person name="Submissions S."/>
        </authorList>
    </citation>
    <scope>NUCLEOTIDE SEQUENCE [LARGE SCALE GENOMIC DNA]</scope>
    <source>
        <strain evidence="10">DSM 8344</strain>
    </source>
</reference>
<feature type="transmembrane region" description="Helical" evidence="6">
    <location>
        <begin position="6"/>
        <end position="26"/>
    </location>
</feature>
<organism evidence="9 10">
    <name type="scientific">Desulfosporosinus hippei DSM 8344</name>
    <dbReference type="NCBI Taxonomy" id="1121419"/>
    <lineage>
        <taxon>Bacteria</taxon>
        <taxon>Bacillati</taxon>
        <taxon>Bacillota</taxon>
        <taxon>Clostridia</taxon>
        <taxon>Eubacteriales</taxon>
        <taxon>Desulfitobacteriaceae</taxon>
        <taxon>Desulfosporosinus</taxon>
    </lineage>
</organism>
<evidence type="ECO:0000313" key="9">
    <source>
        <dbReference type="EMBL" id="SDI02355.1"/>
    </source>
</evidence>
<dbReference type="Gene3D" id="1.10.287.470">
    <property type="entry name" value="Helix hairpin bin"/>
    <property type="match status" value="1"/>
</dbReference>
<dbReference type="NCBIfam" id="TIGR01730">
    <property type="entry name" value="RND_mfp"/>
    <property type="match status" value="1"/>
</dbReference>
<dbReference type="RefSeq" id="WP_092335006.1">
    <property type="nucleotide sequence ID" value="NZ_FNCP01000024.1"/>
</dbReference>
<dbReference type="STRING" id="1121419.SAMN05443529_12474"/>
<protein>
    <submittedName>
        <fullName evidence="9">HlyD family secretion protein</fullName>
    </submittedName>
</protein>
<dbReference type="InterPro" id="IPR050465">
    <property type="entry name" value="UPF0194_transport"/>
</dbReference>
<dbReference type="AlphaFoldDB" id="A0A1G8H6X0"/>
<evidence type="ECO:0000256" key="4">
    <source>
        <dbReference type="SAM" id="Coils"/>
    </source>
</evidence>
<dbReference type="GO" id="GO:0030313">
    <property type="term" value="C:cell envelope"/>
    <property type="evidence" value="ECO:0007669"/>
    <property type="project" value="UniProtKB-SubCell"/>
</dbReference>
<evidence type="ECO:0000256" key="6">
    <source>
        <dbReference type="SAM" id="Phobius"/>
    </source>
</evidence>
<dbReference type="Pfam" id="PF25990">
    <property type="entry name" value="Beta-barrel_YknX"/>
    <property type="match status" value="1"/>
</dbReference>
<gene>
    <name evidence="9" type="ORF">SAMN05443529_12474</name>
</gene>
<keyword evidence="6" id="KW-0472">Membrane</keyword>
<sequence length="406" mass="42198">MTKRLWWIIGTMLLVLALALGGWWFWGKSQGPLKVRVGVVTPISMQEDVFATGSVVPVSSQEVRVLAPGRVAKVAVKVGETVQAGQTLVALDTTLADAQVAQAQVNVEAAQTVVNSAQANLEELKKAQTSGSSAALSGSDSENGSGQAGGLSSLLPQFGGQQSSSSQQNIVSPAIIRQAEGALAQSKAALKQAEEMLKVARVQQGQLIFKASMVGTVIEVNAQEGNISSVQLPLVVVADLKQLNVEAQLNEVDAGKVQVGGKVKISSKMLKDSSVQGTIGEIAPTAVSALSVQGNSSPTVGVKIRLENAPVELKPGFTVSIEIVVATKEGVLAVPQEALFQEGNKNYVYRIQAGRLEKAEVKIGIGNDTHQEVTSGLKDGDQVVLNPSNDLAEGIQVSPEVGSGGV</sequence>
<dbReference type="InterPro" id="IPR006143">
    <property type="entry name" value="RND_pump_MFP"/>
</dbReference>
<comment type="similarity">
    <text evidence="2">Belongs to the membrane fusion protein (MFP) (TC 8.A.1) family.</text>
</comment>
<evidence type="ECO:0000259" key="8">
    <source>
        <dbReference type="Pfam" id="PF25990"/>
    </source>
</evidence>
<feature type="domain" description="YknX-like beta-barrel" evidence="8">
    <location>
        <begin position="243"/>
        <end position="323"/>
    </location>
</feature>
<dbReference type="PANTHER" id="PTHR32347">
    <property type="entry name" value="EFFLUX SYSTEM COMPONENT YKNX-RELATED"/>
    <property type="match status" value="1"/>
</dbReference>
<dbReference type="Gene3D" id="2.40.420.20">
    <property type="match status" value="1"/>
</dbReference>
<dbReference type="EMBL" id="FNCP01000024">
    <property type="protein sequence ID" value="SDI02355.1"/>
    <property type="molecule type" value="Genomic_DNA"/>
</dbReference>
<dbReference type="OrthoDB" id="9791520at2"/>
<name>A0A1G8H6X0_9FIRM</name>
<keyword evidence="6" id="KW-1133">Transmembrane helix</keyword>
<feature type="domain" description="YknX-like C-terminal permuted SH3-like" evidence="7">
    <location>
        <begin position="331"/>
        <end position="397"/>
    </location>
</feature>
<evidence type="ECO:0000256" key="5">
    <source>
        <dbReference type="SAM" id="MobiDB-lite"/>
    </source>
</evidence>
<keyword evidence="3 4" id="KW-0175">Coiled coil</keyword>
<evidence type="ECO:0000313" key="10">
    <source>
        <dbReference type="Proteomes" id="UP000198656"/>
    </source>
</evidence>
<dbReference type="Proteomes" id="UP000198656">
    <property type="component" value="Unassembled WGS sequence"/>
</dbReference>